<dbReference type="InterPro" id="IPR034154">
    <property type="entry name" value="TOPRIM_DnaG/twinkle"/>
</dbReference>
<accession>A0A873WVS5</accession>
<gene>
    <name evidence="6" type="ORF">CPT_Shady_033</name>
</gene>
<feature type="domain" description="SF3 helicase" evidence="5">
    <location>
        <begin position="514"/>
        <end position="674"/>
    </location>
</feature>
<evidence type="ECO:0000256" key="3">
    <source>
        <dbReference type="ARBA" id="ARBA00022840"/>
    </source>
</evidence>
<dbReference type="PROSITE" id="PS50880">
    <property type="entry name" value="TOPRIM"/>
    <property type="match status" value="1"/>
</dbReference>
<dbReference type="InterPro" id="IPR014818">
    <property type="entry name" value="Phage/plasmid_primase_P4_C"/>
</dbReference>
<evidence type="ECO:0000259" key="4">
    <source>
        <dbReference type="PROSITE" id="PS50880"/>
    </source>
</evidence>
<dbReference type="Gene3D" id="3.40.50.300">
    <property type="entry name" value="P-loop containing nucleotide triphosphate hydrolases"/>
    <property type="match status" value="1"/>
</dbReference>
<keyword evidence="1" id="KW-0547">Nucleotide-binding</keyword>
<dbReference type="Gene3D" id="3.40.1360.10">
    <property type="match status" value="1"/>
</dbReference>
<dbReference type="GO" id="GO:0016787">
    <property type="term" value="F:hydrolase activity"/>
    <property type="evidence" value="ECO:0007669"/>
    <property type="project" value="UniProtKB-KW"/>
</dbReference>
<dbReference type="InterPro" id="IPR014015">
    <property type="entry name" value="Helicase_SF3_DNA-vir"/>
</dbReference>
<dbReference type="PROSITE" id="PS51206">
    <property type="entry name" value="SF3_HELICASE_1"/>
    <property type="match status" value="1"/>
</dbReference>
<dbReference type="GO" id="GO:0005524">
    <property type="term" value="F:ATP binding"/>
    <property type="evidence" value="ECO:0007669"/>
    <property type="project" value="UniProtKB-KW"/>
</dbReference>
<keyword evidence="7" id="KW-1185">Reference proteome</keyword>
<evidence type="ECO:0000313" key="7">
    <source>
        <dbReference type="Proteomes" id="UP000663311"/>
    </source>
</evidence>
<dbReference type="InterPro" id="IPR006171">
    <property type="entry name" value="TOPRIM_dom"/>
</dbReference>
<dbReference type="SUPFAM" id="SSF52540">
    <property type="entry name" value="P-loop containing nucleoside triphosphate hydrolases"/>
    <property type="match status" value="1"/>
</dbReference>
<dbReference type="InterPro" id="IPR051620">
    <property type="entry name" value="ORF904-like_C"/>
</dbReference>
<organism evidence="6 7">
    <name type="scientific">Streptomyces phage Shady</name>
    <dbReference type="NCBI Taxonomy" id="2767585"/>
    <lineage>
        <taxon>Viruses</taxon>
        <taxon>Duplodnaviria</taxon>
        <taxon>Heunggongvirae</taxon>
        <taxon>Uroviricota</taxon>
        <taxon>Caudoviricetes</taxon>
        <taxon>Colingsworthviridae</taxon>
        <taxon>Shadyvirus</taxon>
        <taxon>Shadyvirus shady</taxon>
    </lineage>
</organism>
<feature type="domain" description="Toprim" evidence="4">
    <location>
        <begin position="210"/>
        <end position="294"/>
    </location>
</feature>
<proteinExistence type="predicted"/>
<dbReference type="Pfam" id="PF19263">
    <property type="entry name" value="DUF5906"/>
    <property type="match status" value="1"/>
</dbReference>
<evidence type="ECO:0000256" key="2">
    <source>
        <dbReference type="ARBA" id="ARBA00022801"/>
    </source>
</evidence>
<dbReference type="Proteomes" id="UP000663311">
    <property type="component" value="Segment"/>
</dbReference>
<dbReference type="PANTHER" id="PTHR35372:SF2">
    <property type="entry name" value="SF3 HELICASE DOMAIN-CONTAINING PROTEIN"/>
    <property type="match status" value="1"/>
</dbReference>
<dbReference type="PANTHER" id="PTHR35372">
    <property type="entry name" value="ATP BINDING PROTEIN-RELATED"/>
    <property type="match status" value="1"/>
</dbReference>
<dbReference type="Pfam" id="PF13155">
    <property type="entry name" value="Toprim_2"/>
    <property type="match status" value="1"/>
</dbReference>
<dbReference type="SUPFAM" id="SSF56731">
    <property type="entry name" value="DNA primase core"/>
    <property type="match status" value="1"/>
</dbReference>
<dbReference type="NCBIfam" id="TIGR01613">
    <property type="entry name" value="primase_Cterm"/>
    <property type="match status" value="1"/>
</dbReference>
<evidence type="ECO:0000259" key="5">
    <source>
        <dbReference type="PROSITE" id="PS51206"/>
    </source>
</evidence>
<evidence type="ECO:0000256" key="1">
    <source>
        <dbReference type="ARBA" id="ARBA00022741"/>
    </source>
</evidence>
<protein>
    <submittedName>
        <fullName evidence="6">DNA primase</fullName>
    </submittedName>
</protein>
<keyword evidence="3" id="KW-0067">ATP-binding</keyword>
<dbReference type="SMART" id="SM00885">
    <property type="entry name" value="D5_N"/>
    <property type="match status" value="1"/>
</dbReference>
<name>A0A873WVS5_9CAUD</name>
<keyword evidence="2" id="KW-0378">Hydrolase</keyword>
<reference evidence="6" key="1">
    <citation type="submission" date="2020-07" db="EMBL/GenBank/DDBJ databases">
        <title>Complete genome sequence of Streptomyces phage Shady.</title>
        <authorList>
            <person name="Ortega C.A."/>
            <person name="Hernandez I."/>
            <person name="Guadalupe Vizoso-Pinto M."/>
            <person name="Clark J.D."/>
            <person name="Liu M."/>
            <person name="Burrowes B.H."/>
        </authorList>
    </citation>
    <scope>NUCLEOTIDE SEQUENCE</scope>
</reference>
<evidence type="ECO:0000313" key="6">
    <source>
        <dbReference type="EMBL" id="QPB09794.1"/>
    </source>
</evidence>
<dbReference type="InterPro" id="IPR045455">
    <property type="entry name" value="NrS-1_pol-like_helicase"/>
</dbReference>
<sequence length="807" mass="88598">MEFRKVLDHFTDVTEHQDGGYIALCPAHNDSRPSLRIWRGDDNKVRVACRTGCKFPEIVSAAGLRQVDMFDATGEGNTVRKEPPALVGAAHTAALAYFVDTTSAALFDYNDNATAAARLYAAERFGLSDDLIAELELGFSPAGTQFRYASLAFSNYPRLTVPFKDFDGNPRGLQGRDLSGNCPGRWVGLKNPEGHRWALYGVFRGSGGYGATIVTEGPSDALTAVALGYDVVMVRGASLAANPELVRDLAFGLRGTQVIVAGDNDSAGNTFTERLSQGLGDHGIQVYALAIPREGDDLNAWRMRDPLSFPSEFHRAVQSARLPQAAAIAKASAEITTRTGAESVTSDEGTEAARIIAGLLKKYDKSDAMNAHALVAWTNGRIKYAPGLGFHVWDGRVWVQSATLVRQEIHRMGAALVLSGHTQEARGFTMTTNIDNLTKELKSVPNVHVEPDAFDARPDLLSFANGVVDLRTGAMRAHDMRDMLTTTLPLDYDPNARCPRWEEFIREIMPNMPDMPGYLQRLTGYGITGHTSEQCFAVLWGKGANGKSVYAETLSSIFGAITKTTPFATFESKGGSGGIPNDIAALRGSRLVMASEGESGKPMSEAVLKRLTGKDRVTARFLNKEFFTYAPTFLIMLATNHKPSFRSQDEGLWRRVKLLPFKRYFAPHERDYDLDRKLMAESAGIIAWAVRGAVEWYRDGLKDPDVVRNATREYRETSDTLAGFFPDVLRPTGGLERIDGTEVYNAYRDWCEAEGLQSKEVWSRTMLYRMLEERGIQRVRTSKGQALIGVSLTAAPTDPEGPGIFAK</sequence>
<dbReference type="EMBL" id="MT701596">
    <property type="protein sequence ID" value="QPB09794.1"/>
    <property type="molecule type" value="Genomic_DNA"/>
</dbReference>
<dbReference type="InterPro" id="IPR006500">
    <property type="entry name" value="Helicase_put_C_phage/plasmid"/>
</dbReference>
<dbReference type="InterPro" id="IPR027417">
    <property type="entry name" value="P-loop_NTPase"/>
</dbReference>
<dbReference type="CDD" id="cd01029">
    <property type="entry name" value="TOPRIM_primases"/>
    <property type="match status" value="1"/>
</dbReference>
<dbReference type="SMART" id="SM00493">
    <property type="entry name" value="TOPRIM"/>
    <property type="match status" value="1"/>
</dbReference>
<dbReference type="Pfam" id="PF08706">
    <property type="entry name" value="D5_N"/>
    <property type="match status" value="1"/>
</dbReference>